<evidence type="ECO:0000313" key="4">
    <source>
        <dbReference type="Proteomes" id="UP000054870"/>
    </source>
</evidence>
<dbReference type="AlphaFoldDB" id="A0A158DU06"/>
<evidence type="ECO:0000259" key="2">
    <source>
        <dbReference type="Pfam" id="PF10106"/>
    </source>
</evidence>
<dbReference type="Pfam" id="PF10106">
    <property type="entry name" value="DUF2345"/>
    <property type="match status" value="1"/>
</dbReference>
<comment type="caution">
    <text evidence="3">The sequence shown here is derived from an EMBL/GenBank/DDBJ whole genome shotgun (WGS) entry which is preliminary data.</text>
</comment>
<feature type="region of interest" description="Disordered" evidence="1">
    <location>
        <begin position="89"/>
        <end position="115"/>
    </location>
</feature>
<evidence type="ECO:0000313" key="3">
    <source>
        <dbReference type="EMBL" id="SAK98075.1"/>
    </source>
</evidence>
<organism evidence="3 4">
    <name type="scientific">Caballeronia catudaia</name>
    <dbReference type="NCBI Taxonomy" id="1777136"/>
    <lineage>
        <taxon>Bacteria</taxon>
        <taxon>Pseudomonadati</taxon>
        <taxon>Pseudomonadota</taxon>
        <taxon>Betaproteobacteria</taxon>
        <taxon>Burkholderiales</taxon>
        <taxon>Burkholderiaceae</taxon>
        <taxon>Caballeronia</taxon>
    </lineage>
</organism>
<proteinExistence type="predicted"/>
<name>A0A158DU06_9BURK</name>
<accession>A0A158DU06</accession>
<evidence type="ECO:0000256" key="1">
    <source>
        <dbReference type="SAM" id="MobiDB-lite"/>
    </source>
</evidence>
<dbReference type="InterPro" id="IPR018769">
    <property type="entry name" value="VgrG2_DUF2345"/>
</dbReference>
<sequence length="115" mass="12084">MSIFAQRLGLKLFAAKGPVEIQAQSDAMSLVADKDVTIASVNGRTTISAAKELTLECGGAFVQLKDGNITLGGPGDLFFKVITIQKQGTASMKPDLTLPSSSGTLPQRRANRFSA</sequence>
<dbReference type="Proteomes" id="UP000054870">
    <property type="component" value="Unassembled WGS sequence"/>
</dbReference>
<protein>
    <submittedName>
        <fullName evidence="3">Rhs element Vgr protein</fullName>
    </submittedName>
</protein>
<gene>
    <name evidence="3" type="ORF">AWB75_07170</name>
</gene>
<dbReference type="EMBL" id="FCOF02000117">
    <property type="protein sequence ID" value="SAK98075.1"/>
    <property type="molecule type" value="Genomic_DNA"/>
</dbReference>
<keyword evidence="4" id="KW-1185">Reference proteome</keyword>
<feature type="domain" description="DUF2345" evidence="2">
    <location>
        <begin position="1"/>
        <end position="88"/>
    </location>
</feature>
<reference evidence="3" key="1">
    <citation type="submission" date="2016-01" db="EMBL/GenBank/DDBJ databases">
        <authorList>
            <person name="Peeters C."/>
        </authorList>
    </citation>
    <scope>NUCLEOTIDE SEQUENCE [LARGE SCALE GENOMIC DNA]</scope>
    <source>
        <strain evidence="3">LMG 29318</strain>
    </source>
</reference>